<organism evidence="2 3">
    <name type="scientific">Petrotoga mexicana DSM 14811</name>
    <dbReference type="NCBI Taxonomy" id="1122954"/>
    <lineage>
        <taxon>Bacteria</taxon>
        <taxon>Thermotogati</taxon>
        <taxon>Thermotogota</taxon>
        <taxon>Thermotogae</taxon>
        <taxon>Petrotogales</taxon>
        <taxon>Petrotogaceae</taxon>
        <taxon>Petrotoga</taxon>
    </lineage>
</organism>
<dbReference type="EMBL" id="AZRN01000010">
    <property type="protein sequence ID" value="PNS00494.1"/>
    <property type="molecule type" value="Genomic_DNA"/>
</dbReference>
<gene>
    <name evidence="2" type="ORF">X927_02970</name>
</gene>
<reference evidence="2 3" key="1">
    <citation type="submission" date="2013-12" db="EMBL/GenBank/DDBJ databases">
        <title>Comparative genomics of Petrotoga isolates.</title>
        <authorList>
            <person name="Nesbo C.L."/>
            <person name="Charchuk R."/>
            <person name="Chow K."/>
        </authorList>
    </citation>
    <scope>NUCLEOTIDE SEQUENCE [LARGE SCALE GENOMIC DNA]</scope>
    <source>
        <strain evidence="2 3">DSM 14811</strain>
    </source>
</reference>
<dbReference type="PANTHER" id="PTHR43198">
    <property type="entry name" value="BIFUNCTIONAL TH2 PROTEIN"/>
    <property type="match status" value="1"/>
</dbReference>
<dbReference type="SUPFAM" id="SSF48613">
    <property type="entry name" value="Heme oxygenase-like"/>
    <property type="match status" value="1"/>
</dbReference>
<dbReference type="InterPro" id="IPR050967">
    <property type="entry name" value="Thiamine_Salvage_TenA"/>
</dbReference>
<dbReference type="AlphaFoldDB" id="A0A2K1PCH1"/>
<proteinExistence type="predicted"/>
<comment type="caution">
    <text evidence="2">The sequence shown here is derived from an EMBL/GenBank/DDBJ whole genome shotgun (WGS) entry which is preliminary data.</text>
</comment>
<keyword evidence="3" id="KW-1185">Reference proteome</keyword>
<dbReference type="InterPro" id="IPR016084">
    <property type="entry name" value="Haem_Oase-like_multi-hlx"/>
</dbReference>
<evidence type="ECO:0000313" key="3">
    <source>
        <dbReference type="Proteomes" id="UP000236604"/>
    </source>
</evidence>
<dbReference type="Proteomes" id="UP000236604">
    <property type="component" value="Unassembled WGS sequence"/>
</dbReference>
<accession>A0A2K1PCH1</accession>
<dbReference type="PANTHER" id="PTHR43198:SF2">
    <property type="entry name" value="SI:CH1073-67J19.1-RELATED"/>
    <property type="match status" value="1"/>
</dbReference>
<feature type="domain" description="Thiaminase-2/PQQC" evidence="1">
    <location>
        <begin position="15"/>
        <end position="213"/>
    </location>
</feature>
<name>A0A2K1PCH1_9BACT</name>
<protein>
    <recommendedName>
        <fullName evidence="1">Thiaminase-2/PQQC domain-containing protein</fullName>
    </recommendedName>
</protein>
<dbReference type="Pfam" id="PF03070">
    <property type="entry name" value="TENA_THI-4"/>
    <property type="match status" value="1"/>
</dbReference>
<dbReference type="Gene3D" id="1.20.910.10">
    <property type="entry name" value="Heme oxygenase-like"/>
    <property type="match status" value="1"/>
</dbReference>
<evidence type="ECO:0000313" key="2">
    <source>
        <dbReference type="EMBL" id="PNS00494.1"/>
    </source>
</evidence>
<dbReference type="GO" id="GO:0005829">
    <property type="term" value="C:cytosol"/>
    <property type="evidence" value="ECO:0007669"/>
    <property type="project" value="TreeGrafter"/>
</dbReference>
<dbReference type="RefSeq" id="WP_103076604.1">
    <property type="nucleotide sequence ID" value="NZ_AZRN01000010.1"/>
</dbReference>
<dbReference type="InterPro" id="IPR004305">
    <property type="entry name" value="Thiaminase-2/PQQC"/>
</dbReference>
<evidence type="ECO:0000259" key="1">
    <source>
        <dbReference type="Pfam" id="PF03070"/>
    </source>
</evidence>
<sequence length="218" mass="26164">MDFSHIKDHTKKELEKLINHPFMEELYTGELSFEKFVFFLKQDFHYLEQSMKNMGILIAKAEDLTARRMLINILYNESEIEFKNYLNLLDFLNIDPSTLKSIDLTRANIAYSNYLISQSAQKSFVVGMAALLPCYYSYLEIYQYHKDKLSNNENDIYLKWASTYDEAKYKKLVGDLIYIFELYLNSEKEEEITRAYKNSLKFEYEFLEDAYYQKIWKL</sequence>